<dbReference type="Gene3D" id="3.20.20.40">
    <property type="entry name" value="1, 4-beta cellobiohydrolase"/>
    <property type="match status" value="1"/>
</dbReference>
<evidence type="ECO:0000256" key="1">
    <source>
        <dbReference type="SAM" id="MobiDB-lite"/>
    </source>
</evidence>
<dbReference type="RefSeq" id="XP_024582519.1">
    <property type="nucleotide sequence ID" value="XM_024716974.1"/>
</dbReference>
<reference evidence="3" key="1">
    <citation type="submission" date="2014-09" db="EMBL/GenBank/DDBJ databases">
        <authorList>
            <person name="Sharma Rahul"/>
            <person name="Thines Marco"/>
        </authorList>
    </citation>
    <scope>NUCLEOTIDE SEQUENCE [LARGE SCALE GENOMIC DNA]</scope>
</reference>
<dbReference type="EMBL" id="CCYD01002047">
    <property type="protein sequence ID" value="CEG46150.1"/>
    <property type="molecule type" value="Genomic_DNA"/>
</dbReference>
<feature type="compositionally biased region" description="Low complexity" evidence="1">
    <location>
        <begin position="74"/>
        <end position="87"/>
    </location>
</feature>
<protein>
    <submittedName>
        <fullName evidence="2">Endo--partial</fullName>
    </submittedName>
</protein>
<dbReference type="PANTHER" id="PTHR34876:SF4">
    <property type="entry name" value="1,4-BETA-D-GLUCAN CELLOBIOHYDROLASE C-RELATED"/>
    <property type="match status" value="1"/>
</dbReference>
<feature type="region of interest" description="Disordered" evidence="1">
    <location>
        <begin position="74"/>
        <end position="156"/>
    </location>
</feature>
<organism evidence="2 3">
    <name type="scientific">Plasmopara halstedii</name>
    <name type="common">Downy mildew of sunflower</name>
    <dbReference type="NCBI Taxonomy" id="4781"/>
    <lineage>
        <taxon>Eukaryota</taxon>
        <taxon>Sar</taxon>
        <taxon>Stramenopiles</taxon>
        <taxon>Oomycota</taxon>
        <taxon>Peronosporomycetes</taxon>
        <taxon>Peronosporales</taxon>
        <taxon>Peronosporaceae</taxon>
        <taxon>Plasmopara</taxon>
    </lineage>
</organism>
<dbReference type="SUPFAM" id="SSF51989">
    <property type="entry name" value="Glycosyl hydrolases family 6, cellulases"/>
    <property type="match status" value="1"/>
</dbReference>
<dbReference type="GeneID" id="36397624"/>
<dbReference type="PANTHER" id="PTHR34876">
    <property type="match status" value="1"/>
</dbReference>
<proteinExistence type="predicted"/>
<dbReference type="STRING" id="4781.A0A0P1AV07"/>
<feature type="compositionally biased region" description="Polar residues" evidence="1">
    <location>
        <begin position="106"/>
        <end position="124"/>
    </location>
</feature>
<dbReference type="InterPro" id="IPR036434">
    <property type="entry name" value="Beta_cellobiohydrolase_sf"/>
</dbReference>
<name>A0A0P1AV07_PLAHL</name>
<sequence>MWIKVPGESDGECNGGPAAGDFFEEAFQKLWDQGYLVHELGMKPIEKTDSKDDGGVIQYPPEKSGLSITVQVNNPSNTVTPTPVPNSALDGTQNALTDVPNDSAPWVQNSNPASSDTTTSQLAPTNGDLPWVQSSDPVPSSNDVTQAAPSSNDVTQVAPTTGDAYKWKAIPSIFQTLPDTSVSHVTQKVDTVEDTVNKNANEIANTDVTQIGVRRL</sequence>
<dbReference type="AlphaFoldDB" id="A0A0P1AV07"/>
<feature type="compositionally biased region" description="Polar residues" evidence="1">
    <location>
        <begin position="132"/>
        <end position="156"/>
    </location>
</feature>
<dbReference type="OrthoDB" id="64893at2759"/>
<evidence type="ECO:0000313" key="3">
    <source>
        <dbReference type="Proteomes" id="UP000054928"/>
    </source>
</evidence>
<dbReference type="GO" id="GO:0004553">
    <property type="term" value="F:hydrolase activity, hydrolyzing O-glycosyl compounds"/>
    <property type="evidence" value="ECO:0007669"/>
    <property type="project" value="InterPro"/>
</dbReference>
<accession>A0A0P1AV07</accession>
<dbReference type="InterPro" id="IPR016288">
    <property type="entry name" value="Beta_cellobiohydrolase"/>
</dbReference>
<evidence type="ECO:0000313" key="2">
    <source>
        <dbReference type="EMBL" id="CEG46150.1"/>
    </source>
</evidence>
<dbReference type="Proteomes" id="UP000054928">
    <property type="component" value="Unassembled WGS sequence"/>
</dbReference>
<dbReference type="GO" id="GO:0030245">
    <property type="term" value="P:cellulose catabolic process"/>
    <property type="evidence" value="ECO:0007669"/>
    <property type="project" value="InterPro"/>
</dbReference>
<keyword evidence="3" id="KW-1185">Reference proteome</keyword>